<dbReference type="PANTHER" id="PTHR34606:SF15">
    <property type="entry name" value="BON DOMAIN-CONTAINING PROTEIN"/>
    <property type="match status" value="1"/>
</dbReference>
<gene>
    <name evidence="3" type="ORF">DSM19430T_01960</name>
</gene>
<name>A0A7J0BQR3_9BACT</name>
<accession>A0A7J0BQR3</accession>
<feature type="chain" id="PRO_5029457565" description="BON domain-containing protein" evidence="1">
    <location>
        <begin position="27"/>
        <end position="183"/>
    </location>
</feature>
<dbReference type="PROSITE" id="PS50914">
    <property type="entry name" value="BON"/>
    <property type="match status" value="2"/>
</dbReference>
<dbReference type="Gene3D" id="3.30.1340.30">
    <property type="match status" value="1"/>
</dbReference>
<organism evidence="3 4">
    <name type="scientific">Desulfovibrio psychrotolerans</name>
    <dbReference type="NCBI Taxonomy" id="415242"/>
    <lineage>
        <taxon>Bacteria</taxon>
        <taxon>Pseudomonadati</taxon>
        <taxon>Thermodesulfobacteriota</taxon>
        <taxon>Desulfovibrionia</taxon>
        <taxon>Desulfovibrionales</taxon>
        <taxon>Desulfovibrionaceae</taxon>
        <taxon>Desulfovibrio</taxon>
    </lineage>
</organism>
<feature type="signal peptide" evidence="1">
    <location>
        <begin position="1"/>
        <end position="26"/>
    </location>
</feature>
<evidence type="ECO:0000259" key="2">
    <source>
        <dbReference type="PROSITE" id="PS50914"/>
    </source>
</evidence>
<keyword evidence="4" id="KW-1185">Reference proteome</keyword>
<dbReference type="RefSeq" id="WP_174408227.1">
    <property type="nucleotide sequence ID" value="NZ_BLVP01000001.1"/>
</dbReference>
<dbReference type="Pfam" id="PF04972">
    <property type="entry name" value="BON"/>
    <property type="match status" value="2"/>
</dbReference>
<dbReference type="EMBL" id="BLVP01000001">
    <property type="protein sequence ID" value="GFM35512.1"/>
    <property type="molecule type" value="Genomic_DNA"/>
</dbReference>
<proteinExistence type="predicted"/>
<dbReference type="PROSITE" id="PS51257">
    <property type="entry name" value="PROKAR_LIPOPROTEIN"/>
    <property type="match status" value="1"/>
</dbReference>
<keyword evidence="1" id="KW-0732">Signal</keyword>
<sequence length="183" mass="20597">MMKMIRLLGCLVLLSLATGCGTIYQAAVDERDVKTFASDKYINTEITARFLHDDLVKVLDMGGKSYNGHVYVYGEIESEAQKQRALSIVNSISGVQSVTHYFFPKIENDPCGTSDNLLIRADLNKELIMDDRIWSTNIDIAVVRCNVVLMGIVGTQREAELAVKYASEIERVRRVKSYLKVNR</sequence>
<evidence type="ECO:0000256" key="1">
    <source>
        <dbReference type="SAM" id="SignalP"/>
    </source>
</evidence>
<reference evidence="3 4" key="1">
    <citation type="submission" date="2020-05" db="EMBL/GenBank/DDBJ databases">
        <title>Draft genome sequence of Desulfovibrio psychrotolerans JS1T.</title>
        <authorList>
            <person name="Ueno A."/>
            <person name="Tamazawa S."/>
            <person name="Tamamura S."/>
            <person name="Murakami T."/>
            <person name="Kiyama T."/>
            <person name="Inomata H."/>
            <person name="Amano Y."/>
            <person name="Miyakawa K."/>
            <person name="Tamaki H."/>
            <person name="Naganuma T."/>
            <person name="Kaneko K."/>
        </authorList>
    </citation>
    <scope>NUCLEOTIDE SEQUENCE [LARGE SCALE GENOMIC DNA]</scope>
    <source>
        <strain evidence="3 4">JS1</strain>
    </source>
</reference>
<dbReference type="InterPro" id="IPR051686">
    <property type="entry name" value="Lipoprotein_DolP"/>
</dbReference>
<dbReference type="InterPro" id="IPR007055">
    <property type="entry name" value="BON_dom"/>
</dbReference>
<dbReference type="Proteomes" id="UP000503820">
    <property type="component" value="Unassembled WGS sequence"/>
</dbReference>
<dbReference type="PANTHER" id="PTHR34606">
    <property type="entry name" value="BON DOMAIN-CONTAINING PROTEIN"/>
    <property type="match status" value="1"/>
</dbReference>
<comment type="caution">
    <text evidence="3">The sequence shown here is derived from an EMBL/GenBank/DDBJ whole genome shotgun (WGS) entry which is preliminary data.</text>
</comment>
<feature type="domain" description="BON" evidence="2">
    <location>
        <begin position="38"/>
        <end position="110"/>
    </location>
</feature>
<feature type="domain" description="BON" evidence="2">
    <location>
        <begin position="115"/>
        <end position="183"/>
    </location>
</feature>
<protein>
    <recommendedName>
        <fullName evidence="2">BON domain-containing protein</fullName>
    </recommendedName>
</protein>
<dbReference type="AlphaFoldDB" id="A0A7J0BQR3"/>
<evidence type="ECO:0000313" key="4">
    <source>
        <dbReference type="Proteomes" id="UP000503820"/>
    </source>
</evidence>
<evidence type="ECO:0000313" key="3">
    <source>
        <dbReference type="EMBL" id="GFM35512.1"/>
    </source>
</evidence>